<sequence>MFDRALNALLKRPLTAVATHLVRRGWSANQLTWIGFALGLLALPLITLGHPLWALAAMALNRLADGLDGTVARLTRPTDRGAFLDITLDFLFYASIPLAFALADPMANALPAAVLIYSFVGTAGSFLAFAVLAAKRQISSEAYPSKGLYYLGGLTESVETMAVFTLMCLAPSWFAPLAYGFAALCALTTVTRIVAGIRTFRPD</sequence>
<protein>
    <recommendedName>
        <fullName evidence="6">CDP-alcohol phosphatidyltransferase</fullName>
    </recommendedName>
</protein>
<dbReference type="Proteomes" id="UP000190750">
    <property type="component" value="Unassembled WGS sequence"/>
</dbReference>
<comment type="similarity">
    <text evidence="2">Belongs to the CDP-alcohol phosphatidyltransferase class-I family.</text>
</comment>
<feature type="transmembrane region" description="Helical" evidence="3">
    <location>
        <begin position="81"/>
        <end position="103"/>
    </location>
</feature>
<name>A0A1T1AU36_RHOFE</name>
<evidence type="ECO:0000256" key="3">
    <source>
        <dbReference type="SAM" id="Phobius"/>
    </source>
</evidence>
<feature type="transmembrane region" description="Helical" evidence="3">
    <location>
        <begin position="173"/>
        <end position="195"/>
    </location>
</feature>
<feature type="transmembrane region" description="Helical" evidence="3">
    <location>
        <begin position="147"/>
        <end position="167"/>
    </location>
</feature>
<dbReference type="RefSeq" id="WP_078365452.1">
    <property type="nucleotide sequence ID" value="NZ_MTJN01000002.1"/>
</dbReference>
<dbReference type="InterPro" id="IPR000462">
    <property type="entry name" value="CDP-OH_P_trans"/>
</dbReference>
<reference evidence="4 5" key="1">
    <citation type="submission" date="2017-01" db="EMBL/GenBank/DDBJ databases">
        <title>Genome sequencing of Rhodoferax fermentans JCM 7819.</title>
        <authorList>
            <person name="Kim Y.J."/>
            <person name="Farh M.E.-A."/>
            <person name="Yang D.-C."/>
        </authorList>
    </citation>
    <scope>NUCLEOTIDE SEQUENCE [LARGE SCALE GENOMIC DNA]</scope>
    <source>
        <strain evidence="4 5">JCM 7819</strain>
    </source>
</reference>
<gene>
    <name evidence="4" type="ORF">RF819_13430</name>
</gene>
<dbReference type="Gene3D" id="1.20.120.1760">
    <property type="match status" value="1"/>
</dbReference>
<evidence type="ECO:0008006" key="6">
    <source>
        <dbReference type="Google" id="ProtNLM"/>
    </source>
</evidence>
<evidence type="ECO:0000256" key="1">
    <source>
        <dbReference type="ARBA" id="ARBA00022679"/>
    </source>
</evidence>
<dbReference type="GO" id="GO:0008654">
    <property type="term" value="P:phospholipid biosynthetic process"/>
    <property type="evidence" value="ECO:0007669"/>
    <property type="project" value="InterPro"/>
</dbReference>
<keyword evidence="5" id="KW-1185">Reference proteome</keyword>
<evidence type="ECO:0000313" key="5">
    <source>
        <dbReference type="Proteomes" id="UP000190750"/>
    </source>
</evidence>
<dbReference type="OrthoDB" id="9790577at2"/>
<dbReference type="PROSITE" id="PS00379">
    <property type="entry name" value="CDP_ALCOHOL_P_TRANSF"/>
    <property type="match status" value="1"/>
</dbReference>
<organism evidence="4 5">
    <name type="scientific">Rhodoferax fermentans</name>
    <dbReference type="NCBI Taxonomy" id="28066"/>
    <lineage>
        <taxon>Bacteria</taxon>
        <taxon>Pseudomonadati</taxon>
        <taxon>Pseudomonadota</taxon>
        <taxon>Betaproteobacteria</taxon>
        <taxon>Burkholderiales</taxon>
        <taxon>Comamonadaceae</taxon>
        <taxon>Rhodoferax</taxon>
    </lineage>
</organism>
<accession>A0A1T1AU36</accession>
<dbReference type="GO" id="GO:0016020">
    <property type="term" value="C:membrane"/>
    <property type="evidence" value="ECO:0007669"/>
    <property type="project" value="InterPro"/>
</dbReference>
<comment type="caution">
    <text evidence="4">The sequence shown here is derived from an EMBL/GenBank/DDBJ whole genome shotgun (WGS) entry which is preliminary data.</text>
</comment>
<keyword evidence="3" id="KW-0812">Transmembrane</keyword>
<dbReference type="Pfam" id="PF01066">
    <property type="entry name" value="CDP-OH_P_transf"/>
    <property type="match status" value="1"/>
</dbReference>
<dbReference type="AlphaFoldDB" id="A0A1T1AU36"/>
<feature type="transmembrane region" description="Helical" evidence="3">
    <location>
        <begin position="109"/>
        <end position="135"/>
    </location>
</feature>
<dbReference type="InterPro" id="IPR048254">
    <property type="entry name" value="CDP_ALCOHOL_P_TRANSF_CS"/>
</dbReference>
<evidence type="ECO:0000256" key="2">
    <source>
        <dbReference type="RuleBase" id="RU003750"/>
    </source>
</evidence>
<evidence type="ECO:0000313" key="4">
    <source>
        <dbReference type="EMBL" id="OOV07601.1"/>
    </source>
</evidence>
<keyword evidence="3" id="KW-1133">Transmembrane helix</keyword>
<dbReference type="STRING" id="28066.RF819_13430"/>
<dbReference type="GO" id="GO:0016780">
    <property type="term" value="F:phosphotransferase activity, for other substituted phosphate groups"/>
    <property type="evidence" value="ECO:0007669"/>
    <property type="project" value="InterPro"/>
</dbReference>
<proteinExistence type="inferred from homology"/>
<keyword evidence="1 2" id="KW-0808">Transferase</keyword>
<keyword evidence="3" id="KW-0472">Membrane</keyword>
<feature type="transmembrane region" description="Helical" evidence="3">
    <location>
        <begin position="33"/>
        <end position="60"/>
    </location>
</feature>
<dbReference type="EMBL" id="MTJN01000002">
    <property type="protein sequence ID" value="OOV07601.1"/>
    <property type="molecule type" value="Genomic_DNA"/>
</dbReference>
<dbReference type="InterPro" id="IPR043130">
    <property type="entry name" value="CDP-OH_PTrfase_TM_dom"/>
</dbReference>